<dbReference type="GO" id="GO:0005886">
    <property type="term" value="C:plasma membrane"/>
    <property type="evidence" value="ECO:0007669"/>
    <property type="project" value="TreeGrafter"/>
</dbReference>
<name>A0A5B7X3H3_9FLAO</name>
<evidence type="ECO:0000313" key="3">
    <source>
        <dbReference type="EMBL" id="QCY69262.1"/>
    </source>
</evidence>
<dbReference type="PRINTS" id="PR00702">
    <property type="entry name" value="ACRIFLAVINRP"/>
</dbReference>
<keyword evidence="2" id="KW-1133">Transmembrane helix</keyword>
<dbReference type="GO" id="GO:0042910">
    <property type="term" value="F:xenobiotic transmembrane transporter activity"/>
    <property type="evidence" value="ECO:0007669"/>
    <property type="project" value="TreeGrafter"/>
</dbReference>
<feature type="transmembrane region" description="Helical" evidence="2">
    <location>
        <begin position="366"/>
        <end position="383"/>
    </location>
</feature>
<evidence type="ECO:0000256" key="2">
    <source>
        <dbReference type="SAM" id="Phobius"/>
    </source>
</evidence>
<dbReference type="RefSeq" id="WP_139065832.1">
    <property type="nucleotide sequence ID" value="NZ_CP040812.1"/>
</dbReference>
<dbReference type="Pfam" id="PF00873">
    <property type="entry name" value="ACR_tran"/>
    <property type="match status" value="3"/>
</dbReference>
<dbReference type="KEGG" id="afla:FHG64_07560"/>
<feature type="transmembrane region" description="Helical" evidence="2">
    <location>
        <begin position="390"/>
        <end position="409"/>
    </location>
</feature>
<feature type="compositionally biased region" description="Polar residues" evidence="1">
    <location>
        <begin position="1271"/>
        <end position="1284"/>
    </location>
</feature>
<dbReference type="Gene3D" id="3.30.2090.10">
    <property type="entry name" value="Multidrug efflux transporter AcrB TolC docking domain, DN and DC subdomains"/>
    <property type="match status" value="2"/>
</dbReference>
<keyword evidence="4" id="KW-1185">Reference proteome</keyword>
<dbReference type="OrthoDB" id="9758757at2"/>
<organism evidence="3 4">
    <name type="scientific">Antarcticibacterium flavum</name>
    <dbReference type="NCBI Taxonomy" id="2058175"/>
    <lineage>
        <taxon>Bacteria</taxon>
        <taxon>Pseudomonadati</taxon>
        <taxon>Bacteroidota</taxon>
        <taxon>Flavobacteriia</taxon>
        <taxon>Flavobacteriales</taxon>
        <taxon>Flavobacteriaceae</taxon>
        <taxon>Antarcticibacterium</taxon>
    </lineage>
</organism>
<sequence length="1291" mass="143376">MFNKVIKYFLYNRLVTILLLAAFIGWGMVTAPFDWDTGFLPKDSVPVDAIPDIGENQQIVFTDWPGRSPQDIEDQITYPLTSSLLGISGVKSIRSTSMFGFSSIYIIFEEGVEFYWSRSRVLEKLNSLPGGLLPDGVQPALGPDATALGQVYWYTLEGRDPDGNVTGGWDLHELRRIQDYYVKLGLSGASGVSEVASVGGFVQEYQIDVDPDALRAYGVGIDMVMMAVQNSNRDIGAKTLEINKVEYMVRGLGYIKSIEDIENTVVTVNDNTPVLVRDLGRVSLGPEERRGVLDKGGAEVVGGVVVARYGSNPLEVIENTKAKIQEISAGLPQKTLADGTISKLTIVPFYDRTQLIQETIGTLEEALSHEILISILVIIVLVLNLRASLLISSLLPVAVLMTFIVMRYFGVDANVVALSGIAIAIGVMVDVGIVFVENTIRHLEMKKNHGASGARLLEVINKATIEVAPAVTTALATTIVSFLPVFFMENAEGKLFRPLAFTKTFALAASFFLGILILPMLSYYAFNLRLHKEKAVRIWNIALIVLGLFLAIYFWFWLPLALVIIGIVRLLEDRNPDFLGRYSNKITLFIILATTLFFLTQEWLPLGYHNSLVENYLFVIVLLAITLLVLLGIVRYYKPILSWCLENKGTFLLVPLITILFGAIIWLGFPNIFGFVANGFDKVGVNVRTTKVWSGMAHTFPGVGKEFMPTLNEGSFLLMPTAMPHAGIEASQQTLRQLDIAVTAIPEVEIAVGKMGRIESALDPAPISMYENVINYKSEYILSDAGRPVSFKVDRDRRFILKSGDTLEHSVAVERGVSREELIEDKDGRYFRNWRDHINSPDDIWDEIVQRTRLPGVTSAPKLQPIETRLVMLQTGMRAPMGIKVYGPDLETIQEFGIQLEGLLKEVPSVKAGAVFADRIVGKPYLEIDIDRNAIARYGLSIENVQQTLETAVGGMEITSTVEGRERFPVRVRYPRELRDDPESIKRILVPTPSGPQIPLGELAKITYVRGPQMIKSEDTFLVGYVLFDKMEDFAEVNVVNDAQQYLQDKIDSGELSVPAGVSYKFSGNYENQVRAVKRLSIVIPISLIIIFLLLYFQFKTIIASTIHFSGVFVAFAGGFIMIWLYGQPWFMDFSISGMNMRDLFQMGNINLSVAVWVGFIALFGIATDDGVLMGTYIHQVFEKRDPQTVPEVRAAVMEAGLKRVRPAMMTTAVTIIALFPVLTSRGKGADIMVPMAIPIVGGMIIQIMTIFVVPILQAYWRETVVSRTNSPQAGETNLQVNNSKKFDDEK</sequence>
<gene>
    <name evidence="3" type="ORF">FHG64_07560</name>
</gene>
<feature type="transmembrane region" description="Helical" evidence="2">
    <location>
        <begin position="1236"/>
        <end position="1261"/>
    </location>
</feature>
<dbReference type="Proteomes" id="UP000309016">
    <property type="component" value="Chromosome"/>
</dbReference>
<evidence type="ECO:0000256" key="1">
    <source>
        <dbReference type="SAM" id="MobiDB-lite"/>
    </source>
</evidence>
<dbReference type="EMBL" id="CP040812">
    <property type="protein sequence ID" value="QCY69262.1"/>
    <property type="molecule type" value="Genomic_DNA"/>
</dbReference>
<dbReference type="Gene3D" id="1.20.1640.10">
    <property type="entry name" value="Multidrug efflux transporter AcrB transmembrane domain"/>
    <property type="match status" value="3"/>
</dbReference>
<accession>A0A5B7X3H3</accession>
<dbReference type="SUPFAM" id="SSF82693">
    <property type="entry name" value="Multidrug efflux transporter AcrB pore domain, PN1, PN2, PC1 and PC2 subdomains"/>
    <property type="match status" value="2"/>
</dbReference>
<feature type="transmembrane region" description="Helical" evidence="2">
    <location>
        <begin position="467"/>
        <end position="487"/>
    </location>
</feature>
<feature type="transmembrane region" description="Helical" evidence="2">
    <location>
        <begin position="538"/>
        <end position="566"/>
    </location>
</feature>
<feature type="transmembrane region" description="Helical" evidence="2">
    <location>
        <begin position="616"/>
        <end position="637"/>
    </location>
</feature>
<feature type="transmembrane region" description="Helical" evidence="2">
    <location>
        <begin position="586"/>
        <end position="604"/>
    </location>
</feature>
<feature type="transmembrane region" description="Helical" evidence="2">
    <location>
        <begin position="649"/>
        <end position="669"/>
    </location>
</feature>
<dbReference type="PANTHER" id="PTHR32063">
    <property type="match status" value="1"/>
</dbReference>
<feature type="region of interest" description="Disordered" evidence="1">
    <location>
        <begin position="1271"/>
        <end position="1291"/>
    </location>
</feature>
<dbReference type="SUPFAM" id="SSF82714">
    <property type="entry name" value="Multidrug efflux transporter AcrB TolC docking domain, DN and DC subdomains"/>
    <property type="match status" value="2"/>
</dbReference>
<dbReference type="Gene3D" id="3.30.70.1320">
    <property type="entry name" value="Multidrug efflux transporter AcrB pore domain like"/>
    <property type="match status" value="1"/>
</dbReference>
<dbReference type="Gene3D" id="3.30.70.1430">
    <property type="entry name" value="Multidrug efflux transporter AcrB pore domain"/>
    <property type="match status" value="2"/>
</dbReference>
<keyword evidence="2" id="KW-0472">Membrane</keyword>
<dbReference type="InterPro" id="IPR027463">
    <property type="entry name" value="AcrB_DN_DC_subdom"/>
</dbReference>
<dbReference type="Gene3D" id="3.30.70.1440">
    <property type="entry name" value="Multidrug efflux transporter AcrB pore domain"/>
    <property type="match status" value="1"/>
</dbReference>
<feature type="transmembrane region" description="Helical" evidence="2">
    <location>
        <begin position="1148"/>
        <end position="1167"/>
    </location>
</feature>
<feature type="transmembrane region" description="Helical" evidence="2">
    <location>
        <begin position="507"/>
        <end position="526"/>
    </location>
</feature>
<feature type="transmembrane region" description="Helical" evidence="2">
    <location>
        <begin position="1105"/>
        <end position="1127"/>
    </location>
</feature>
<evidence type="ECO:0000313" key="4">
    <source>
        <dbReference type="Proteomes" id="UP000309016"/>
    </source>
</evidence>
<dbReference type="PANTHER" id="PTHR32063:SF19">
    <property type="entry name" value="CATION EFFLUX SYSTEM PROTEIN CUSA"/>
    <property type="match status" value="1"/>
</dbReference>
<feature type="transmembrane region" description="Helical" evidence="2">
    <location>
        <begin position="415"/>
        <end position="436"/>
    </location>
</feature>
<protein>
    <submittedName>
        <fullName evidence="3">Cation transporter</fullName>
    </submittedName>
</protein>
<reference evidence="3 4" key="1">
    <citation type="submission" date="2019-06" db="EMBL/GenBank/DDBJ databases">
        <title>Complete genome sequence of Antarcticibacterium flavum KCTC 52984T from an Antarctic marine sediment.</title>
        <authorList>
            <person name="Lee Y.M."/>
            <person name="Shin S.C."/>
        </authorList>
    </citation>
    <scope>NUCLEOTIDE SEQUENCE [LARGE SCALE GENOMIC DNA]</scope>
    <source>
        <strain evidence="3 4">KCTC 52984</strain>
    </source>
</reference>
<proteinExistence type="predicted"/>
<feature type="transmembrane region" description="Helical" evidence="2">
    <location>
        <begin position="1080"/>
        <end position="1099"/>
    </location>
</feature>
<feature type="transmembrane region" description="Helical" evidence="2">
    <location>
        <begin position="1207"/>
        <end position="1224"/>
    </location>
</feature>
<keyword evidence="2" id="KW-0812">Transmembrane</keyword>
<dbReference type="InterPro" id="IPR001036">
    <property type="entry name" value="Acrflvin-R"/>
</dbReference>
<dbReference type="SUPFAM" id="SSF82866">
    <property type="entry name" value="Multidrug efflux transporter AcrB transmembrane domain"/>
    <property type="match status" value="2"/>
</dbReference>